<evidence type="ECO:0000259" key="3">
    <source>
        <dbReference type="PROSITE" id="PS50977"/>
    </source>
</evidence>
<keyword evidence="1 2" id="KW-0238">DNA-binding</keyword>
<dbReference type="PROSITE" id="PS50977">
    <property type="entry name" value="HTH_TETR_2"/>
    <property type="match status" value="1"/>
</dbReference>
<feature type="domain" description="HTH tetR-type" evidence="3">
    <location>
        <begin position="9"/>
        <end position="70"/>
    </location>
</feature>
<protein>
    <submittedName>
        <fullName evidence="4">TetR family transcriptional regulator C-terminal domain-containing protein</fullName>
    </submittedName>
</protein>
<evidence type="ECO:0000256" key="1">
    <source>
        <dbReference type="ARBA" id="ARBA00023125"/>
    </source>
</evidence>
<feature type="DNA-binding region" description="H-T-H motif" evidence="2">
    <location>
        <begin position="33"/>
        <end position="52"/>
    </location>
</feature>
<dbReference type="RefSeq" id="WP_252797651.1">
    <property type="nucleotide sequence ID" value="NZ_CP097118.1"/>
</dbReference>
<gene>
    <name evidence="4" type="ORF">M3M39_02495</name>
</gene>
<dbReference type="Gene3D" id="1.10.357.10">
    <property type="entry name" value="Tetracycline Repressor, domain 2"/>
    <property type="match status" value="1"/>
</dbReference>
<evidence type="ECO:0000313" key="5">
    <source>
        <dbReference type="Proteomes" id="UP001057025"/>
    </source>
</evidence>
<keyword evidence="5" id="KW-1185">Reference proteome</keyword>
<dbReference type="SUPFAM" id="SSF46689">
    <property type="entry name" value="Homeodomain-like"/>
    <property type="match status" value="1"/>
</dbReference>
<proteinExistence type="predicted"/>
<dbReference type="InterPro" id="IPR001647">
    <property type="entry name" value="HTH_TetR"/>
</dbReference>
<sequence length="180" mass="21177">MNQTDRRVRKTKQAIRTSLEHLLQTKTSLEEISVTEICDTADIGRKTFYSHYTDKYALMDDFLDAYLAELRITCTNITDPHDFAQKTSIWVTFFWDHRRFFRLLFADQGPYQFRQKLFDFTYEQFIEKLKLKPTTAVRFICHGIDGLINDLVTSETTPNQEQLVQAITNLLHVNLTAIQD</sequence>
<dbReference type="InterPro" id="IPR009057">
    <property type="entry name" value="Homeodomain-like_sf"/>
</dbReference>
<organism evidence="4 5">
    <name type="scientific">Fructilactobacillus hinvesii</name>
    <dbReference type="NCBI Taxonomy" id="2940300"/>
    <lineage>
        <taxon>Bacteria</taxon>
        <taxon>Bacillati</taxon>
        <taxon>Bacillota</taxon>
        <taxon>Bacilli</taxon>
        <taxon>Lactobacillales</taxon>
        <taxon>Lactobacillaceae</taxon>
        <taxon>Fructilactobacillus</taxon>
    </lineage>
</organism>
<dbReference type="PANTHER" id="PTHR43479">
    <property type="entry name" value="ACREF/ENVCD OPERON REPRESSOR-RELATED"/>
    <property type="match status" value="1"/>
</dbReference>
<dbReference type="PANTHER" id="PTHR43479:SF7">
    <property type="entry name" value="TETR-FAMILY TRANSCRIPTIONAL REGULATOR"/>
    <property type="match status" value="1"/>
</dbReference>
<dbReference type="Proteomes" id="UP001057025">
    <property type="component" value="Chromosome"/>
</dbReference>
<accession>A0ABY5BTU4</accession>
<dbReference type="InterPro" id="IPR050624">
    <property type="entry name" value="HTH-type_Tx_Regulator"/>
</dbReference>
<reference evidence="4" key="1">
    <citation type="submission" date="2022-05" db="EMBL/GenBank/DDBJ databases">
        <authorList>
            <person name="Oliphant S.A."/>
            <person name="Watson-Haigh N.S."/>
            <person name="Sumby K.M."/>
            <person name="Gardner J.M."/>
            <person name="Jiranek V."/>
        </authorList>
    </citation>
    <scope>NUCLEOTIDE SEQUENCE</scope>
    <source>
        <strain evidence="4">KI11_C11</strain>
    </source>
</reference>
<name>A0ABY5BTU4_9LACO</name>
<evidence type="ECO:0000256" key="2">
    <source>
        <dbReference type="PROSITE-ProRule" id="PRU00335"/>
    </source>
</evidence>
<evidence type="ECO:0000313" key="4">
    <source>
        <dbReference type="EMBL" id="USS88365.1"/>
    </source>
</evidence>
<dbReference type="EMBL" id="CP097118">
    <property type="protein sequence ID" value="USS88365.1"/>
    <property type="molecule type" value="Genomic_DNA"/>
</dbReference>